<evidence type="ECO:0000256" key="1">
    <source>
        <dbReference type="SAM" id="MobiDB-lite"/>
    </source>
</evidence>
<feature type="region of interest" description="Disordered" evidence="1">
    <location>
        <begin position="1"/>
        <end position="71"/>
    </location>
</feature>
<evidence type="ECO:0000313" key="2">
    <source>
        <dbReference type="EMBL" id="GAA0622217.1"/>
    </source>
</evidence>
<proteinExistence type="predicted"/>
<comment type="caution">
    <text evidence="2">The sequence shown here is derived from an EMBL/GenBank/DDBJ whole genome shotgun (WGS) entry which is preliminary data.</text>
</comment>
<gene>
    <name evidence="2" type="ORF">GCM10010394_61170</name>
</gene>
<keyword evidence="3" id="KW-1185">Reference proteome</keyword>
<reference evidence="3" key="1">
    <citation type="journal article" date="2019" name="Int. J. Syst. Evol. Microbiol.">
        <title>The Global Catalogue of Microorganisms (GCM) 10K type strain sequencing project: providing services to taxonomists for standard genome sequencing and annotation.</title>
        <authorList>
            <consortium name="The Broad Institute Genomics Platform"/>
            <consortium name="The Broad Institute Genome Sequencing Center for Infectious Disease"/>
            <person name="Wu L."/>
            <person name="Ma J."/>
        </authorList>
    </citation>
    <scope>NUCLEOTIDE SEQUENCE [LARGE SCALE GENOMIC DNA]</scope>
    <source>
        <strain evidence="3">JCM 5067</strain>
    </source>
</reference>
<protein>
    <submittedName>
        <fullName evidence="2">Uncharacterized protein</fullName>
    </submittedName>
</protein>
<dbReference type="EMBL" id="BAAACA010000046">
    <property type="protein sequence ID" value="GAA0622217.1"/>
    <property type="molecule type" value="Genomic_DNA"/>
</dbReference>
<dbReference type="Proteomes" id="UP001500668">
    <property type="component" value="Unassembled WGS sequence"/>
</dbReference>
<feature type="compositionally biased region" description="Basic and acidic residues" evidence="1">
    <location>
        <begin position="49"/>
        <end position="58"/>
    </location>
</feature>
<organism evidence="2 3">
    <name type="scientific">Streptomyces crystallinus</name>
    <dbReference type="NCBI Taxonomy" id="68191"/>
    <lineage>
        <taxon>Bacteria</taxon>
        <taxon>Bacillati</taxon>
        <taxon>Actinomycetota</taxon>
        <taxon>Actinomycetes</taxon>
        <taxon>Kitasatosporales</taxon>
        <taxon>Streptomycetaceae</taxon>
        <taxon>Streptomyces</taxon>
    </lineage>
</organism>
<accession>A0ABP3RZY2</accession>
<name>A0ABP3RZY2_9ACTN</name>
<evidence type="ECO:0000313" key="3">
    <source>
        <dbReference type="Proteomes" id="UP001500668"/>
    </source>
</evidence>
<sequence>MHNRSPGNDVSPRRLPALTVGWPDPTPRRGTNIVEPESIQKGVVPHGVPPDRSKDRNLPDSAPHAAPMSPP</sequence>